<dbReference type="OrthoDB" id="5987445at2759"/>
<evidence type="ECO:0000256" key="3">
    <source>
        <dbReference type="SAM" id="Phobius"/>
    </source>
</evidence>
<dbReference type="InterPro" id="IPR003598">
    <property type="entry name" value="Ig_sub2"/>
</dbReference>
<keyword evidence="7" id="KW-1185">Reference proteome</keyword>
<keyword evidence="3" id="KW-1133">Transmembrane helix</keyword>
<dbReference type="InterPro" id="IPR013098">
    <property type="entry name" value="Ig_I-set"/>
</dbReference>
<evidence type="ECO:0000313" key="7">
    <source>
        <dbReference type="Proteomes" id="UP001163046"/>
    </source>
</evidence>
<accession>A0A9W9YZ48</accession>
<keyword evidence="1 4" id="KW-0732">Signal</keyword>
<feature type="chain" id="PRO_5040759944" evidence="4">
    <location>
        <begin position="19"/>
        <end position="295"/>
    </location>
</feature>
<dbReference type="InterPro" id="IPR013783">
    <property type="entry name" value="Ig-like_fold"/>
</dbReference>
<evidence type="ECO:0000256" key="2">
    <source>
        <dbReference type="ARBA" id="ARBA00023157"/>
    </source>
</evidence>
<protein>
    <submittedName>
        <fullName evidence="6">Hemicentin-1</fullName>
    </submittedName>
</protein>
<dbReference type="GO" id="GO:0005886">
    <property type="term" value="C:plasma membrane"/>
    <property type="evidence" value="ECO:0007669"/>
    <property type="project" value="TreeGrafter"/>
</dbReference>
<dbReference type="SUPFAM" id="SSF48726">
    <property type="entry name" value="Immunoglobulin"/>
    <property type="match status" value="1"/>
</dbReference>
<keyword evidence="3" id="KW-0812">Transmembrane</keyword>
<dbReference type="InterPro" id="IPR050958">
    <property type="entry name" value="Cell_Adh-Cytoskel_Orgn"/>
</dbReference>
<evidence type="ECO:0000259" key="5">
    <source>
        <dbReference type="PROSITE" id="PS50835"/>
    </source>
</evidence>
<proteinExistence type="predicted"/>
<evidence type="ECO:0000256" key="1">
    <source>
        <dbReference type="ARBA" id="ARBA00022729"/>
    </source>
</evidence>
<dbReference type="SMART" id="SM00409">
    <property type="entry name" value="IG"/>
    <property type="match status" value="1"/>
</dbReference>
<dbReference type="InterPro" id="IPR003599">
    <property type="entry name" value="Ig_sub"/>
</dbReference>
<gene>
    <name evidence="6" type="primary">HMCN1_22</name>
    <name evidence="6" type="ORF">OS493_020504</name>
</gene>
<name>A0A9W9YZ48_9CNID</name>
<dbReference type="PANTHER" id="PTHR45080">
    <property type="entry name" value="CONTACTIN 5"/>
    <property type="match status" value="1"/>
</dbReference>
<dbReference type="EMBL" id="MU826838">
    <property type="protein sequence ID" value="KAJ7372080.1"/>
    <property type="molecule type" value="Genomic_DNA"/>
</dbReference>
<reference evidence="6" key="1">
    <citation type="submission" date="2023-01" db="EMBL/GenBank/DDBJ databases">
        <title>Genome assembly of the deep-sea coral Lophelia pertusa.</title>
        <authorList>
            <person name="Herrera S."/>
            <person name="Cordes E."/>
        </authorList>
    </citation>
    <scope>NUCLEOTIDE SEQUENCE</scope>
    <source>
        <strain evidence="6">USNM1676648</strain>
        <tissue evidence="6">Polyp</tissue>
    </source>
</reference>
<dbReference type="SMART" id="SM00408">
    <property type="entry name" value="IGc2"/>
    <property type="match status" value="1"/>
</dbReference>
<dbReference type="PANTHER" id="PTHR45080:SF8">
    <property type="entry name" value="IG-LIKE DOMAIN-CONTAINING PROTEIN"/>
    <property type="match status" value="1"/>
</dbReference>
<dbReference type="GO" id="GO:0007156">
    <property type="term" value="P:homophilic cell adhesion via plasma membrane adhesion molecules"/>
    <property type="evidence" value="ECO:0007669"/>
    <property type="project" value="TreeGrafter"/>
</dbReference>
<feature type="domain" description="Ig-like" evidence="5">
    <location>
        <begin position="148"/>
        <end position="225"/>
    </location>
</feature>
<feature type="transmembrane region" description="Helical" evidence="3">
    <location>
        <begin position="252"/>
        <end position="274"/>
    </location>
</feature>
<feature type="signal peptide" evidence="4">
    <location>
        <begin position="1"/>
        <end position="18"/>
    </location>
</feature>
<keyword evidence="2" id="KW-1015">Disulfide bond</keyword>
<dbReference type="InterPro" id="IPR036179">
    <property type="entry name" value="Ig-like_dom_sf"/>
</dbReference>
<evidence type="ECO:0000313" key="6">
    <source>
        <dbReference type="EMBL" id="KAJ7372080.1"/>
    </source>
</evidence>
<dbReference type="Gene3D" id="2.60.40.10">
    <property type="entry name" value="Immunoglobulins"/>
    <property type="match status" value="1"/>
</dbReference>
<dbReference type="Proteomes" id="UP001163046">
    <property type="component" value="Unassembled WGS sequence"/>
</dbReference>
<evidence type="ECO:0000256" key="4">
    <source>
        <dbReference type="SAM" id="SignalP"/>
    </source>
</evidence>
<dbReference type="InterPro" id="IPR007110">
    <property type="entry name" value="Ig-like_dom"/>
</dbReference>
<dbReference type="PROSITE" id="PS50835">
    <property type="entry name" value="IG_LIKE"/>
    <property type="match status" value="1"/>
</dbReference>
<sequence>MSVSLYLILAALCFSVSCLQRLPRIVSGPSHPLIGKRKGVATFDWTFELRPSETWNDSIYEVVFGIWDYPGFLTTKLMVIDKHGDEMIRRNYENKINCTFNMSRLQVSFTLHNLSKEDQYNYGLHVEFGPVNRSPLTDTVKLRLEDPPEITNPLQRNVTARTGDDLDIKCQAKGVPNPIMTWTRLGRVIKNQTLALKRVRRSDSGVYLCKAYNKAGEDSKEVIVTVSDYNDESPQITVPSTPKQSSEEISPLWTSLLVVSASIILIMFAVLLLLSRGYCRTKIPYAPQIDTKTSI</sequence>
<keyword evidence="3" id="KW-0472">Membrane</keyword>
<dbReference type="AlphaFoldDB" id="A0A9W9YZ48"/>
<organism evidence="6 7">
    <name type="scientific">Desmophyllum pertusum</name>
    <dbReference type="NCBI Taxonomy" id="174260"/>
    <lineage>
        <taxon>Eukaryota</taxon>
        <taxon>Metazoa</taxon>
        <taxon>Cnidaria</taxon>
        <taxon>Anthozoa</taxon>
        <taxon>Hexacorallia</taxon>
        <taxon>Scleractinia</taxon>
        <taxon>Caryophylliina</taxon>
        <taxon>Caryophylliidae</taxon>
        <taxon>Desmophyllum</taxon>
    </lineage>
</organism>
<dbReference type="Pfam" id="PF07679">
    <property type="entry name" value="I-set"/>
    <property type="match status" value="1"/>
</dbReference>
<comment type="caution">
    <text evidence="6">The sequence shown here is derived from an EMBL/GenBank/DDBJ whole genome shotgun (WGS) entry which is preliminary data.</text>
</comment>